<dbReference type="STRING" id="62062.ENSHHUP00000079657"/>
<evidence type="ECO:0008006" key="8">
    <source>
        <dbReference type="Google" id="ProtNLM"/>
    </source>
</evidence>
<sequence length="78" mass="8746">MWSLQLKWGIGGTCVNVGCIHKKLMHQAALLGTAVKDAQKYGWQIPRPIAHNWSTMAEAVQNHDKSLNWGHAVQLQDK</sequence>
<protein>
    <recommendedName>
        <fullName evidence="8">FAD/NAD(P)-binding domain-containing protein</fullName>
    </recommendedName>
</protein>
<dbReference type="AlphaFoldDB" id="A0A4W5QTR6"/>
<evidence type="ECO:0000256" key="5">
    <source>
        <dbReference type="ARBA" id="ARBA00023284"/>
    </source>
</evidence>
<evidence type="ECO:0000313" key="7">
    <source>
        <dbReference type="Proteomes" id="UP000314982"/>
    </source>
</evidence>
<evidence type="ECO:0000256" key="2">
    <source>
        <dbReference type="ARBA" id="ARBA00007532"/>
    </source>
</evidence>
<evidence type="ECO:0000256" key="1">
    <source>
        <dbReference type="ARBA" id="ARBA00001974"/>
    </source>
</evidence>
<name>A0A4W5QTR6_9TELE</name>
<dbReference type="GeneTree" id="ENSGT00940000158832"/>
<keyword evidence="7" id="KW-1185">Reference proteome</keyword>
<dbReference type="InterPro" id="IPR036188">
    <property type="entry name" value="FAD/NAD-bd_sf"/>
</dbReference>
<dbReference type="Ensembl" id="ENSHHUT00000082222.1">
    <property type="protein sequence ID" value="ENSHHUP00000079657.1"/>
    <property type="gene ID" value="ENSHHUG00000046431.1"/>
</dbReference>
<keyword evidence="5" id="KW-0676">Redox-active center</keyword>
<dbReference type="GO" id="GO:0045454">
    <property type="term" value="P:cell redox homeostasis"/>
    <property type="evidence" value="ECO:0007669"/>
    <property type="project" value="InterPro"/>
</dbReference>
<dbReference type="GO" id="GO:0004362">
    <property type="term" value="F:glutathione-disulfide reductase (NADPH) activity"/>
    <property type="evidence" value="ECO:0007669"/>
    <property type="project" value="TreeGrafter"/>
</dbReference>
<dbReference type="GO" id="GO:0006749">
    <property type="term" value="P:glutathione metabolic process"/>
    <property type="evidence" value="ECO:0007669"/>
    <property type="project" value="TreeGrafter"/>
</dbReference>
<dbReference type="PANTHER" id="PTHR42737:SF7">
    <property type="entry name" value="THIOREDOXIN-DISULFIDE REDUCTASE"/>
    <property type="match status" value="1"/>
</dbReference>
<dbReference type="PANTHER" id="PTHR42737">
    <property type="entry name" value="GLUTATHIONE REDUCTASE"/>
    <property type="match status" value="1"/>
</dbReference>
<reference evidence="7" key="1">
    <citation type="submission" date="2018-06" db="EMBL/GenBank/DDBJ databases">
        <title>Genome assembly of Danube salmon.</title>
        <authorList>
            <person name="Macqueen D.J."/>
            <person name="Gundappa M.K."/>
        </authorList>
    </citation>
    <scope>NUCLEOTIDE SEQUENCE [LARGE SCALE GENOMIC DNA]</scope>
</reference>
<proteinExistence type="inferred from homology"/>
<keyword evidence="4" id="KW-1015">Disulfide bond</keyword>
<reference evidence="6" key="2">
    <citation type="submission" date="2025-08" db="UniProtKB">
        <authorList>
            <consortium name="Ensembl"/>
        </authorList>
    </citation>
    <scope>IDENTIFICATION</scope>
</reference>
<dbReference type="GO" id="GO:0034599">
    <property type="term" value="P:cellular response to oxidative stress"/>
    <property type="evidence" value="ECO:0007669"/>
    <property type="project" value="TreeGrafter"/>
</dbReference>
<evidence type="ECO:0000256" key="4">
    <source>
        <dbReference type="ARBA" id="ARBA00023157"/>
    </source>
</evidence>
<evidence type="ECO:0000256" key="3">
    <source>
        <dbReference type="ARBA" id="ARBA00023002"/>
    </source>
</evidence>
<dbReference type="Gene3D" id="3.50.50.60">
    <property type="entry name" value="FAD/NAD(P)-binding domain"/>
    <property type="match status" value="1"/>
</dbReference>
<reference evidence="6" key="3">
    <citation type="submission" date="2025-09" db="UniProtKB">
        <authorList>
            <consortium name="Ensembl"/>
        </authorList>
    </citation>
    <scope>IDENTIFICATION</scope>
</reference>
<keyword evidence="3" id="KW-0560">Oxidoreductase</keyword>
<dbReference type="GO" id="GO:0005829">
    <property type="term" value="C:cytosol"/>
    <property type="evidence" value="ECO:0007669"/>
    <property type="project" value="TreeGrafter"/>
</dbReference>
<dbReference type="Proteomes" id="UP000314982">
    <property type="component" value="Unassembled WGS sequence"/>
</dbReference>
<dbReference type="GO" id="GO:0005739">
    <property type="term" value="C:mitochondrion"/>
    <property type="evidence" value="ECO:0007669"/>
    <property type="project" value="TreeGrafter"/>
</dbReference>
<accession>A0A4W5QTR6</accession>
<dbReference type="GO" id="GO:0050660">
    <property type="term" value="F:flavin adenine dinucleotide binding"/>
    <property type="evidence" value="ECO:0007669"/>
    <property type="project" value="InterPro"/>
</dbReference>
<organism evidence="6 7">
    <name type="scientific">Hucho hucho</name>
    <name type="common">huchen</name>
    <dbReference type="NCBI Taxonomy" id="62062"/>
    <lineage>
        <taxon>Eukaryota</taxon>
        <taxon>Metazoa</taxon>
        <taxon>Chordata</taxon>
        <taxon>Craniata</taxon>
        <taxon>Vertebrata</taxon>
        <taxon>Euteleostomi</taxon>
        <taxon>Actinopterygii</taxon>
        <taxon>Neopterygii</taxon>
        <taxon>Teleostei</taxon>
        <taxon>Protacanthopterygii</taxon>
        <taxon>Salmoniformes</taxon>
        <taxon>Salmonidae</taxon>
        <taxon>Salmoninae</taxon>
        <taxon>Hucho</taxon>
    </lineage>
</organism>
<evidence type="ECO:0000313" key="6">
    <source>
        <dbReference type="Ensembl" id="ENSHHUP00000079657.1"/>
    </source>
</evidence>
<dbReference type="SUPFAM" id="SSF51905">
    <property type="entry name" value="FAD/NAD(P)-binding domain"/>
    <property type="match status" value="1"/>
</dbReference>
<comment type="cofactor">
    <cofactor evidence="1">
        <name>FAD</name>
        <dbReference type="ChEBI" id="CHEBI:57692"/>
    </cofactor>
</comment>
<comment type="similarity">
    <text evidence="2">Belongs to the class-I pyridine nucleotide-disulfide oxidoreductase family.</text>
</comment>
<dbReference type="InterPro" id="IPR046952">
    <property type="entry name" value="GSHR/TRXR-like"/>
</dbReference>